<keyword evidence="1" id="KW-0472">Membrane</keyword>
<feature type="domain" description="Zinc-ribbon" evidence="2">
    <location>
        <begin position="2"/>
        <end position="24"/>
    </location>
</feature>
<reference evidence="3 4" key="1">
    <citation type="submission" date="2016-11" db="EMBL/GenBank/DDBJ databases">
        <authorList>
            <person name="Jaros S."/>
            <person name="Januszkiewicz K."/>
            <person name="Wedrychowicz H."/>
        </authorList>
    </citation>
    <scope>NUCLEOTIDE SEQUENCE [LARGE SCALE GENOMIC DNA]</scope>
    <source>
        <strain evidence="3 4">Y1</strain>
    </source>
</reference>
<organism evidence="3 4">
    <name type="scientific">Ruminococcus flavefaciens</name>
    <dbReference type="NCBI Taxonomy" id="1265"/>
    <lineage>
        <taxon>Bacteria</taxon>
        <taxon>Bacillati</taxon>
        <taxon>Bacillota</taxon>
        <taxon>Clostridia</taxon>
        <taxon>Eubacteriales</taxon>
        <taxon>Oscillospiraceae</taxon>
        <taxon>Ruminococcus</taxon>
    </lineage>
</organism>
<evidence type="ECO:0000259" key="2">
    <source>
        <dbReference type="Pfam" id="PF13240"/>
    </source>
</evidence>
<dbReference type="Proteomes" id="UP000184394">
    <property type="component" value="Unassembled WGS sequence"/>
</dbReference>
<proteinExistence type="predicted"/>
<dbReference type="AlphaFoldDB" id="A0A1M7LBA2"/>
<evidence type="ECO:0000313" key="4">
    <source>
        <dbReference type="Proteomes" id="UP000184394"/>
    </source>
</evidence>
<dbReference type="Pfam" id="PF13240">
    <property type="entry name" value="Zn_Ribbon_1"/>
    <property type="match status" value="1"/>
</dbReference>
<sequence>MFCRYCGKENSDDANFCNSCGKSLSGKSTPNNTQQPAPARPAAEPTANLAIASLIFGICSIPMAFLALWLSLLCAICAVVLGKISLDQKRPGKEYAEWGIKLGAIGFGICVAFFIIYIVSIFGLFAFMADMIPSIS</sequence>
<dbReference type="RefSeq" id="WP_072951851.1">
    <property type="nucleotide sequence ID" value="NZ_FRCT01000012.1"/>
</dbReference>
<keyword evidence="1" id="KW-0812">Transmembrane</keyword>
<keyword evidence="1" id="KW-1133">Transmembrane helix</keyword>
<name>A0A1M7LBA2_RUMFL</name>
<protein>
    <submittedName>
        <fullName evidence="3">Zinc-ribbon domain-containing protein</fullName>
    </submittedName>
</protein>
<dbReference type="InterPro" id="IPR026870">
    <property type="entry name" value="Zinc_ribbon_dom"/>
</dbReference>
<gene>
    <name evidence="3" type="ORF">SAMN04487860_11299</name>
</gene>
<feature type="transmembrane region" description="Helical" evidence="1">
    <location>
        <begin position="50"/>
        <end position="81"/>
    </location>
</feature>
<dbReference type="EMBL" id="FRCT01000012">
    <property type="protein sequence ID" value="SHM75260.1"/>
    <property type="molecule type" value="Genomic_DNA"/>
</dbReference>
<dbReference type="OrthoDB" id="1821477at2"/>
<evidence type="ECO:0000256" key="1">
    <source>
        <dbReference type="SAM" id="Phobius"/>
    </source>
</evidence>
<feature type="transmembrane region" description="Helical" evidence="1">
    <location>
        <begin position="102"/>
        <end position="129"/>
    </location>
</feature>
<evidence type="ECO:0000313" key="3">
    <source>
        <dbReference type="EMBL" id="SHM75260.1"/>
    </source>
</evidence>
<accession>A0A1M7LBA2</accession>